<organism evidence="2 3">
    <name type="scientific">Durusdinium trenchii</name>
    <dbReference type="NCBI Taxonomy" id="1381693"/>
    <lineage>
        <taxon>Eukaryota</taxon>
        <taxon>Sar</taxon>
        <taxon>Alveolata</taxon>
        <taxon>Dinophyceae</taxon>
        <taxon>Suessiales</taxon>
        <taxon>Symbiodiniaceae</taxon>
        <taxon>Durusdinium</taxon>
    </lineage>
</organism>
<name>A0ABP0KQ87_9DINO</name>
<protein>
    <submittedName>
        <fullName evidence="2">Protein MEI2-like 2</fullName>
    </submittedName>
</protein>
<evidence type="ECO:0000313" key="2">
    <source>
        <dbReference type="EMBL" id="CAK9028338.1"/>
    </source>
</evidence>
<accession>A0ABP0KQ87</accession>
<keyword evidence="1" id="KW-0472">Membrane</keyword>
<gene>
    <name evidence="2" type="ORF">SCF082_LOCUS18316</name>
</gene>
<proteinExistence type="predicted"/>
<dbReference type="EMBL" id="CAXAMM010012224">
    <property type="protein sequence ID" value="CAK9028338.1"/>
    <property type="molecule type" value="Genomic_DNA"/>
</dbReference>
<keyword evidence="1" id="KW-0812">Transmembrane</keyword>
<evidence type="ECO:0000313" key="3">
    <source>
        <dbReference type="Proteomes" id="UP001642464"/>
    </source>
</evidence>
<keyword evidence="3" id="KW-1185">Reference proteome</keyword>
<keyword evidence="1" id="KW-1133">Transmembrane helix</keyword>
<evidence type="ECO:0000256" key="1">
    <source>
        <dbReference type="SAM" id="Phobius"/>
    </source>
</evidence>
<dbReference type="Proteomes" id="UP001642464">
    <property type="component" value="Unassembled WGS sequence"/>
</dbReference>
<reference evidence="2 3" key="1">
    <citation type="submission" date="2024-02" db="EMBL/GenBank/DDBJ databases">
        <authorList>
            <person name="Chen Y."/>
            <person name="Shah S."/>
            <person name="Dougan E. K."/>
            <person name="Thang M."/>
            <person name="Chan C."/>
        </authorList>
    </citation>
    <scope>NUCLEOTIDE SEQUENCE [LARGE SCALE GENOMIC DNA]</scope>
</reference>
<sequence length="59" mass="6793">MLFFGVGLYGNLQFNYYDPQWAKVDAGGYFNASYIVESLLLPISFFMHIACYIQKQNGK</sequence>
<feature type="transmembrane region" description="Helical" evidence="1">
    <location>
        <begin position="34"/>
        <end position="53"/>
    </location>
</feature>
<comment type="caution">
    <text evidence="2">The sequence shown here is derived from an EMBL/GenBank/DDBJ whole genome shotgun (WGS) entry which is preliminary data.</text>
</comment>